<comment type="caution">
    <text evidence="3">The sequence shown here is derived from an EMBL/GenBank/DDBJ whole genome shotgun (WGS) entry which is preliminary data.</text>
</comment>
<reference evidence="3" key="1">
    <citation type="submission" date="2021-10" db="EMBL/GenBank/DDBJ databases">
        <title>Streptomonospora sp. nov., isolated from mangrove soil.</title>
        <authorList>
            <person name="Chen X."/>
            <person name="Ge X."/>
            <person name="Liu W."/>
        </authorList>
    </citation>
    <scope>NUCLEOTIDE SEQUENCE</scope>
    <source>
        <strain evidence="3">S1-112</strain>
    </source>
</reference>
<organism evidence="3 4">
    <name type="scientific">Streptomonospora mangrovi</name>
    <dbReference type="NCBI Taxonomy" id="2883123"/>
    <lineage>
        <taxon>Bacteria</taxon>
        <taxon>Bacillati</taxon>
        <taxon>Actinomycetota</taxon>
        <taxon>Actinomycetes</taxon>
        <taxon>Streptosporangiales</taxon>
        <taxon>Nocardiopsidaceae</taxon>
        <taxon>Streptomonospora</taxon>
    </lineage>
</organism>
<keyword evidence="2" id="KW-0472">Membrane</keyword>
<keyword evidence="2" id="KW-0812">Transmembrane</keyword>
<sequence length="179" mass="18171">MRLPPAARKAVLTVHVLVSVGWVGLHAGVLTLVAAGAAAADPERTTMLYGAAAALVELLVMPVSTLALVSGLVLALATPWGLFRHWWVAAKLGLTALLVAGSNLSLGPGVVELARAAESGAVPDPVEGVRMATALSVALTVLVTTTLLSTVKPFGRIRRPGRAGRPRAAAPAARSGAAR</sequence>
<dbReference type="Proteomes" id="UP001140076">
    <property type="component" value="Unassembled WGS sequence"/>
</dbReference>
<dbReference type="AlphaFoldDB" id="A0A9X3NIX1"/>
<evidence type="ECO:0000256" key="2">
    <source>
        <dbReference type="SAM" id="Phobius"/>
    </source>
</evidence>
<evidence type="ECO:0000313" key="4">
    <source>
        <dbReference type="Proteomes" id="UP001140076"/>
    </source>
</evidence>
<gene>
    <name evidence="3" type="ORF">LG943_00770</name>
</gene>
<feature type="transmembrane region" description="Helical" evidence="2">
    <location>
        <begin position="88"/>
        <end position="111"/>
    </location>
</feature>
<accession>A0A9X3NIX1</accession>
<feature type="region of interest" description="Disordered" evidence="1">
    <location>
        <begin position="158"/>
        <end position="179"/>
    </location>
</feature>
<feature type="transmembrane region" description="Helical" evidence="2">
    <location>
        <begin position="49"/>
        <end position="76"/>
    </location>
</feature>
<evidence type="ECO:0000313" key="3">
    <source>
        <dbReference type="EMBL" id="MDA0562876.1"/>
    </source>
</evidence>
<dbReference type="EMBL" id="JAJAQC010000001">
    <property type="protein sequence ID" value="MDA0562876.1"/>
    <property type="molecule type" value="Genomic_DNA"/>
</dbReference>
<feature type="compositionally biased region" description="Low complexity" evidence="1">
    <location>
        <begin position="166"/>
        <end position="179"/>
    </location>
</feature>
<dbReference type="RefSeq" id="WP_270070158.1">
    <property type="nucleotide sequence ID" value="NZ_JAJAQC010000001.1"/>
</dbReference>
<evidence type="ECO:0008006" key="5">
    <source>
        <dbReference type="Google" id="ProtNLM"/>
    </source>
</evidence>
<evidence type="ECO:0000256" key="1">
    <source>
        <dbReference type="SAM" id="MobiDB-lite"/>
    </source>
</evidence>
<feature type="transmembrane region" description="Helical" evidence="2">
    <location>
        <begin position="131"/>
        <end position="151"/>
    </location>
</feature>
<keyword evidence="4" id="KW-1185">Reference proteome</keyword>
<protein>
    <recommendedName>
        <fullName evidence="5">DUF2269 domain-containing protein</fullName>
    </recommendedName>
</protein>
<proteinExistence type="predicted"/>
<keyword evidence="2" id="KW-1133">Transmembrane helix</keyword>
<name>A0A9X3NIX1_9ACTN</name>